<accession>A0A8S9ZKJ3</accession>
<keyword evidence="3" id="KW-0325">Glycoprotein</keyword>
<evidence type="ECO:0000313" key="6">
    <source>
        <dbReference type="Proteomes" id="UP000605970"/>
    </source>
</evidence>
<gene>
    <name evidence="5" type="ORF">Mgra_00006593</name>
</gene>
<evidence type="ECO:0000256" key="1">
    <source>
        <dbReference type="ARBA" id="ARBA00022729"/>
    </source>
</evidence>
<dbReference type="PANTHER" id="PTHR20920">
    <property type="entry name" value="RPE-SPONDIN"/>
    <property type="match status" value="1"/>
</dbReference>
<sequence length="507" mass="59489">MFGRESFVFVAFATQQIYFQRFIFSTFTQILFLLICSLMAEYNNNNNQNFYTLLFGCSLVNQQPLCCSGRNSSCKSREHPTQISTIYKFNVHPSDISPVYCRPKRKAILNKKSSKYSFPLPKRIMAENNATTNKELSSLKSTFDEKKLIRLGFTNIFPGLIAVEPDGQQLLNKLGINIYQTEKINFNELPKVLNNDLVFQFGWPVEYWDIENYDKLITDDQGWPLIRYSLLNKYLPLKVLKRSHTIDSVKGRQRQYWHTFNVEDSPKECFCDQLCVKYGDCCSDYTQRCPASDCLISQWTSWSDCIVEMPNVNCGIGFRERNRQILKHEENGGLECPIELKQEIGCFKQCEANIEENIKINEEEEFTRPDVTTVALLLDYKFNNSRTFLPRHLKRNQIGFIRRVKPNLQYKKYCVIYTIEWLNRNCIEIEWRDKLATKQRICAECQPEAQYHRPRARCASDLEDGQTGFWKLIGPKSCYGIWRRHYSDTNNCNCSQSYSQFQPFLLV</sequence>
<dbReference type="EMBL" id="JABEBT010000066">
    <property type="protein sequence ID" value="KAF7633965.1"/>
    <property type="molecule type" value="Genomic_DNA"/>
</dbReference>
<dbReference type="PROSITE" id="PS00524">
    <property type="entry name" value="SMB_1"/>
    <property type="match status" value="1"/>
</dbReference>
<name>A0A8S9ZKJ3_9BILA</name>
<dbReference type="Gene3D" id="2.20.100.10">
    <property type="entry name" value="Thrombospondin type-1 (TSP1) repeat"/>
    <property type="match status" value="1"/>
</dbReference>
<dbReference type="Pfam" id="PF25031">
    <property type="entry name" value="SBSPON_C"/>
    <property type="match status" value="1"/>
</dbReference>
<protein>
    <submittedName>
        <fullName evidence="5">SMB domain-containing protein</fullName>
    </submittedName>
</protein>
<dbReference type="PROSITE" id="PS50958">
    <property type="entry name" value="SMB_2"/>
    <property type="match status" value="1"/>
</dbReference>
<dbReference type="InterPro" id="IPR039942">
    <property type="entry name" value="SBSPO"/>
</dbReference>
<dbReference type="InterPro" id="IPR036024">
    <property type="entry name" value="Somatomedin_B-like_dom_sf"/>
</dbReference>
<evidence type="ECO:0000256" key="3">
    <source>
        <dbReference type="ARBA" id="ARBA00023180"/>
    </source>
</evidence>
<dbReference type="Gene3D" id="4.10.410.20">
    <property type="match status" value="1"/>
</dbReference>
<dbReference type="Proteomes" id="UP000605970">
    <property type="component" value="Unassembled WGS sequence"/>
</dbReference>
<dbReference type="InterPro" id="IPR001212">
    <property type="entry name" value="Somatomedin_B_dom"/>
</dbReference>
<dbReference type="OrthoDB" id="98591at2759"/>
<evidence type="ECO:0000259" key="4">
    <source>
        <dbReference type="PROSITE" id="PS50958"/>
    </source>
</evidence>
<keyword evidence="2" id="KW-1015">Disulfide bond</keyword>
<dbReference type="AlphaFoldDB" id="A0A8S9ZKJ3"/>
<dbReference type="InterPro" id="IPR056801">
    <property type="entry name" value="SBSPON_C"/>
</dbReference>
<keyword evidence="6" id="KW-1185">Reference proteome</keyword>
<dbReference type="SMART" id="SM00209">
    <property type="entry name" value="TSP1"/>
    <property type="match status" value="1"/>
</dbReference>
<comment type="caution">
    <text evidence="5">The sequence shown here is derived from an EMBL/GenBank/DDBJ whole genome shotgun (WGS) entry which is preliminary data.</text>
</comment>
<dbReference type="InterPro" id="IPR000884">
    <property type="entry name" value="TSP1_rpt"/>
</dbReference>
<dbReference type="PANTHER" id="PTHR20920:SF5">
    <property type="entry name" value="SMB DOMAIN-CONTAINING PROTEIN"/>
    <property type="match status" value="1"/>
</dbReference>
<organism evidence="5 6">
    <name type="scientific">Meloidogyne graminicola</name>
    <dbReference type="NCBI Taxonomy" id="189291"/>
    <lineage>
        <taxon>Eukaryota</taxon>
        <taxon>Metazoa</taxon>
        <taxon>Ecdysozoa</taxon>
        <taxon>Nematoda</taxon>
        <taxon>Chromadorea</taxon>
        <taxon>Rhabditida</taxon>
        <taxon>Tylenchina</taxon>
        <taxon>Tylenchomorpha</taxon>
        <taxon>Tylenchoidea</taxon>
        <taxon>Meloidogynidae</taxon>
        <taxon>Meloidogyninae</taxon>
        <taxon>Meloidogyne</taxon>
    </lineage>
</organism>
<feature type="domain" description="SMB" evidence="4">
    <location>
        <begin position="245"/>
        <end position="293"/>
    </location>
</feature>
<dbReference type="PROSITE" id="PS50092">
    <property type="entry name" value="TSP1"/>
    <property type="match status" value="1"/>
</dbReference>
<keyword evidence="1" id="KW-0732">Signal</keyword>
<dbReference type="Pfam" id="PF19028">
    <property type="entry name" value="TSP1_spondin"/>
    <property type="match status" value="1"/>
</dbReference>
<dbReference type="InterPro" id="IPR044004">
    <property type="entry name" value="TSP1_spondin_dom"/>
</dbReference>
<evidence type="ECO:0000313" key="5">
    <source>
        <dbReference type="EMBL" id="KAF7633965.1"/>
    </source>
</evidence>
<dbReference type="Pfam" id="PF01033">
    <property type="entry name" value="Somatomedin_B"/>
    <property type="match status" value="1"/>
</dbReference>
<reference evidence="5" key="1">
    <citation type="journal article" date="2020" name="Ecol. Evol.">
        <title>Genome structure and content of the rice root-knot nematode (Meloidogyne graminicola).</title>
        <authorList>
            <person name="Phan N.T."/>
            <person name="Danchin E.G.J."/>
            <person name="Klopp C."/>
            <person name="Perfus-Barbeoch L."/>
            <person name="Kozlowski D.K."/>
            <person name="Koutsovoulos G.D."/>
            <person name="Lopez-Roques C."/>
            <person name="Bouchez O."/>
            <person name="Zahm M."/>
            <person name="Besnard G."/>
            <person name="Bellafiore S."/>
        </authorList>
    </citation>
    <scope>NUCLEOTIDE SEQUENCE</scope>
    <source>
        <strain evidence="5">VN-18</strain>
    </source>
</reference>
<evidence type="ECO:0000256" key="2">
    <source>
        <dbReference type="ARBA" id="ARBA00023157"/>
    </source>
</evidence>
<dbReference type="InterPro" id="IPR036383">
    <property type="entry name" value="TSP1_rpt_sf"/>
</dbReference>
<dbReference type="SUPFAM" id="SSF90188">
    <property type="entry name" value="Somatomedin B domain"/>
    <property type="match status" value="1"/>
</dbReference>
<proteinExistence type="predicted"/>
<dbReference type="SUPFAM" id="SSF82895">
    <property type="entry name" value="TSP-1 type 1 repeat"/>
    <property type="match status" value="1"/>
</dbReference>